<keyword evidence="6 11" id="KW-0728">SH3 domain</keyword>
<accession>A0A397U8D3</accession>
<dbReference type="Pfam" id="PF24081">
    <property type="entry name" value="PH_SLA1"/>
    <property type="match status" value="1"/>
</dbReference>
<evidence type="ECO:0000256" key="11">
    <source>
        <dbReference type="PROSITE-ProRule" id="PRU00192"/>
    </source>
</evidence>
<evidence type="ECO:0000313" key="14">
    <source>
        <dbReference type="EMBL" id="RIB05338.1"/>
    </source>
</evidence>
<feature type="compositionally biased region" description="Basic and acidic residues" evidence="12">
    <location>
        <begin position="708"/>
        <end position="729"/>
    </location>
</feature>
<feature type="compositionally biased region" description="Polar residues" evidence="12">
    <location>
        <begin position="287"/>
        <end position="301"/>
    </location>
</feature>
<feature type="compositionally biased region" description="Polar residues" evidence="12">
    <location>
        <begin position="922"/>
        <end position="944"/>
    </location>
</feature>
<comment type="caution">
    <text evidence="14">The sequence shown here is derived from an EMBL/GenBank/DDBJ whole genome shotgun (WGS) entry which is preliminary data.</text>
</comment>
<feature type="compositionally biased region" description="Basic and acidic residues" evidence="12">
    <location>
        <begin position="753"/>
        <end position="771"/>
    </location>
</feature>
<sequence length="1223" mass="137681">MPLNYVSVCIALYDYIAQNDDEISFKEDDILYILENDDEEWWKAKLKIGKSEGDENTQEDQIGLVPSNYIQEAECKSVLKAVYDYEAQSNEELSFKEDDIFYLYDKDEADWYLVKSNDEFGYIPANYVEETSIDSEEQEQQENQEPMKKMSLFDALSSADNKYVDPLQLYARKVATQKSGAPDVKTWSVSEVIVVDKKKKKKKGKLSIGGENIYYASETDKTPVQIWKISDVEDVKYEKKNVTIKFGSPKSATFNFQTASKSDAEAIYRQYGECAASLELPTVNIDASSIKSPRPSSAHDSQNTEESESQADVEENETEEVNEMELPQPKIGIALYNFDAQGDDEISIQEGDEVWIIDDVSSNEWWKCRKDDEEGMVPSSYIKIQNDDDNADQDAAEEERQRLEEEEYQKAEEERLRKEEERLRKEEERLRKEERQRKEEERQRKEEERQRKEEERHRREESDRKRKESERRLLEEKKRKQESESPPSSPPQPPSPPPQPPTLPSRPPAKSKSSSDETAIKKIQTPTNRILPDRPAQAQSKDKPLPSNTRIWTDRTGSFRVEAEFLQLVDGKVHLHKLNGIKIAVPIDRMSKNDIVYLEKVIGGKLGKLDDKSDKSDKSDNIPLAAIVAGHKGKTTLSNKNKSEYDWFDFFLKADITHDDAFNYAKVFINEKMDESSINNLNRNVMKELGLKEGDIIRVTKYIDESKNRERKGKEMTKKVQFEEPEKSQKMSGFDVKLQMKRDEQLARELQEEENKKALKEGRPIPKDADLYGKGTLDSLIQRDDKTTSPKTPPLLFSENNGVLKNNTKKTRPTPTKTAPIQVDAKTFVNAMSTKDQVDAAFKPSSNSSSSSSTAQKFDDDAWNFTDSTPTLVPTSTVAPPQPPPPPPPPSVTPRPPLNNQLVSANAPTNFNTSALTSLSPAVSSYSGNLSTSLPSQPLIQQNLAPPPPPMPSVTPRSPLNNQLVSANALTNLNTSALTSLSPAVSSYSSNSSTSLPSQLSQPLIQQNLATTPPPPPQPIVVPLNSTLQQPLIPVQQYMTTTTTVQYHQTTAFHQPMQSQQPNSSMFDPKNVFASMKSGQIGPKLPPNDLSADRYDALKHVNLQGPSVFNNTTSTFQAQTDRYDALNHMNLQGPGVFNNTSSTFQAQRTTGFTNWNQGVNPNFGVGGIQPNPGFGLGQQHGQIGPNQQGFGTNTGYNTNQQPNNNFNQGGFNNRQNYKLFNFK</sequence>
<dbReference type="GO" id="GO:0010008">
    <property type="term" value="C:endosome membrane"/>
    <property type="evidence" value="ECO:0007669"/>
    <property type="project" value="UniProtKB-SubCell"/>
</dbReference>
<protein>
    <recommendedName>
        <fullName evidence="5">Actin cytoskeleton-regulatory complex protein SLA1</fullName>
    </recommendedName>
</protein>
<evidence type="ECO:0000256" key="7">
    <source>
        <dbReference type="ARBA" id="ARBA00022583"/>
    </source>
</evidence>
<dbReference type="Gene3D" id="2.30.29.30">
    <property type="entry name" value="Pleckstrin-homology domain (PH domain)/Phosphotyrosine-binding domain (PTB)"/>
    <property type="match status" value="1"/>
</dbReference>
<dbReference type="CDD" id="cd11773">
    <property type="entry name" value="SH3_Sla1p_1"/>
    <property type="match status" value="1"/>
</dbReference>
<evidence type="ECO:0000256" key="9">
    <source>
        <dbReference type="ARBA" id="ARBA00023203"/>
    </source>
</evidence>
<dbReference type="Pfam" id="PF18017">
    <property type="entry name" value="SAM_4"/>
    <property type="match status" value="1"/>
</dbReference>
<name>A0A397U8D3_9GLOM</name>
<evidence type="ECO:0000256" key="1">
    <source>
        <dbReference type="ARBA" id="ARBA00004125"/>
    </source>
</evidence>
<feature type="domain" description="SH3" evidence="13">
    <location>
        <begin position="327"/>
        <end position="387"/>
    </location>
</feature>
<keyword evidence="15" id="KW-1185">Reference proteome</keyword>
<feature type="compositionally biased region" description="Pro residues" evidence="12">
    <location>
        <begin position="487"/>
        <end position="507"/>
    </location>
</feature>
<dbReference type="GO" id="GO:0030674">
    <property type="term" value="F:protein-macromolecule adaptor activity"/>
    <property type="evidence" value="ECO:0007669"/>
    <property type="project" value="InterPro"/>
</dbReference>
<feature type="region of interest" description="Disordered" evidence="12">
    <location>
        <begin position="368"/>
        <end position="551"/>
    </location>
</feature>
<dbReference type="InterPro" id="IPR056996">
    <property type="entry name" value="PH_SLA1"/>
</dbReference>
<dbReference type="GO" id="GO:0003779">
    <property type="term" value="F:actin binding"/>
    <property type="evidence" value="ECO:0007669"/>
    <property type="project" value="UniProtKB-KW"/>
</dbReference>
<feature type="region of interest" description="Disordered" evidence="12">
    <location>
        <begin position="287"/>
        <end position="327"/>
    </location>
</feature>
<dbReference type="GO" id="GO:0042802">
    <property type="term" value="F:identical protein binding"/>
    <property type="evidence" value="ECO:0007669"/>
    <property type="project" value="InterPro"/>
</dbReference>
<keyword evidence="9" id="KW-0009">Actin-binding</keyword>
<dbReference type="EMBL" id="QKWP01001998">
    <property type="protein sequence ID" value="RIB05338.1"/>
    <property type="molecule type" value="Genomic_DNA"/>
</dbReference>
<feature type="compositionally biased region" description="Acidic residues" evidence="12">
    <location>
        <begin position="387"/>
        <end position="397"/>
    </location>
</feature>
<feature type="compositionally biased region" description="Basic and acidic residues" evidence="12">
    <location>
        <begin position="398"/>
        <end position="483"/>
    </location>
</feature>
<dbReference type="Gene3D" id="2.30.30.40">
    <property type="entry name" value="SH3 Domains"/>
    <property type="match status" value="3"/>
</dbReference>
<dbReference type="PANTHER" id="PTHR15735">
    <property type="entry name" value="FCH AND DOUBLE SH3 DOMAINS PROTEIN"/>
    <property type="match status" value="1"/>
</dbReference>
<dbReference type="InterPro" id="IPR013761">
    <property type="entry name" value="SAM/pointed_sf"/>
</dbReference>
<feature type="compositionally biased region" description="Acidic residues" evidence="12">
    <location>
        <begin position="303"/>
        <end position="323"/>
    </location>
</feature>
<organism evidence="14 15">
    <name type="scientific">Gigaspora rosea</name>
    <dbReference type="NCBI Taxonomy" id="44941"/>
    <lineage>
        <taxon>Eukaryota</taxon>
        <taxon>Fungi</taxon>
        <taxon>Fungi incertae sedis</taxon>
        <taxon>Mucoromycota</taxon>
        <taxon>Glomeromycotina</taxon>
        <taxon>Glomeromycetes</taxon>
        <taxon>Diversisporales</taxon>
        <taxon>Gigasporaceae</taxon>
        <taxon>Gigaspora</taxon>
    </lineage>
</organism>
<keyword evidence="8" id="KW-0967">Endosome</keyword>
<keyword evidence="10" id="KW-0206">Cytoskeleton</keyword>
<dbReference type="GO" id="GO:0006897">
    <property type="term" value="P:endocytosis"/>
    <property type="evidence" value="ECO:0007669"/>
    <property type="project" value="UniProtKB-KW"/>
</dbReference>
<dbReference type="OrthoDB" id="5971719at2759"/>
<evidence type="ECO:0000256" key="6">
    <source>
        <dbReference type="ARBA" id="ARBA00022443"/>
    </source>
</evidence>
<dbReference type="InterPro" id="IPR036028">
    <property type="entry name" value="SH3-like_dom_sf"/>
</dbReference>
<reference evidence="14 15" key="1">
    <citation type="submission" date="2018-06" db="EMBL/GenBank/DDBJ databases">
        <title>Comparative genomics reveals the genomic features of Rhizophagus irregularis, R. cerebriforme, R. diaphanum and Gigaspora rosea, and their symbiotic lifestyle signature.</title>
        <authorList>
            <person name="Morin E."/>
            <person name="San Clemente H."/>
            <person name="Chen E.C.H."/>
            <person name="De La Providencia I."/>
            <person name="Hainaut M."/>
            <person name="Kuo A."/>
            <person name="Kohler A."/>
            <person name="Murat C."/>
            <person name="Tang N."/>
            <person name="Roy S."/>
            <person name="Loubradou J."/>
            <person name="Henrissat B."/>
            <person name="Grigoriev I.V."/>
            <person name="Corradi N."/>
            <person name="Roux C."/>
            <person name="Martin F.M."/>
        </authorList>
    </citation>
    <scope>NUCLEOTIDE SEQUENCE [LARGE SCALE GENOMIC DNA]</scope>
    <source>
        <strain evidence="14 15">DAOM 194757</strain>
    </source>
</reference>
<evidence type="ECO:0000256" key="8">
    <source>
        <dbReference type="ARBA" id="ARBA00022753"/>
    </source>
</evidence>
<dbReference type="Gene3D" id="2.30.30.700">
    <property type="entry name" value="SLA1 homology domain 1"/>
    <property type="match status" value="1"/>
</dbReference>
<evidence type="ECO:0000256" key="3">
    <source>
        <dbReference type="ARBA" id="ARBA00004413"/>
    </source>
</evidence>
<evidence type="ECO:0000313" key="15">
    <source>
        <dbReference type="Proteomes" id="UP000266673"/>
    </source>
</evidence>
<gene>
    <name evidence="14" type="ORF">C2G38_2047666</name>
</gene>
<dbReference type="PRINTS" id="PR01887">
    <property type="entry name" value="SPECTRNALPHA"/>
</dbReference>
<comment type="subcellular location">
    <subcellularLocation>
        <location evidence="3">Cell membrane</location>
        <topology evidence="3">Peripheral membrane protein</topology>
        <orientation evidence="3">Cytoplasmic side</orientation>
    </subcellularLocation>
    <subcellularLocation>
        <location evidence="2">Cytoplasm</location>
        <location evidence="2">Cytoskeleton</location>
        <location evidence="2">Actin patch</location>
    </subcellularLocation>
    <subcellularLocation>
        <location evidence="1">Endosome membrane</location>
        <topology evidence="1">Peripheral membrane protein</topology>
        <orientation evidence="1">Cytoplasmic side</orientation>
    </subcellularLocation>
</comment>
<evidence type="ECO:0000256" key="5">
    <source>
        <dbReference type="ARBA" id="ARBA00020357"/>
    </source>
</evidence>
<comment type="similarity">
    <text evidence="4">Belongs to the SLA1 family.</text>
</comment>
<evidence type="ECO:0000259" key="13">
    <source>
        <dbReference type="PROSITE" id="PS50002"/>
    </source>
</evidence>
<dbReference type="GO" id="GO:0005886">
    <property type="term" value="C:plasma membrane"/>
    <property type="evidence" value="ECO:0007669"/>
    <property type="project" value="UniProtKB-SubCell"/>
</dbReference>
<evidence type="ECO:0000256" key="10">
    <source>
        <dbReference type="ARBA" id="ARBA00023212"/>
    </source>
</evidence>
<keyword evidence="7" id="KW-0254">Endocytosis</keyword>
<dbReference type="InterPro" id="IPR011993">
    <property type="entry name" value="PH-like_dom_sf"/>
</dbReference>
<feature type="domain" description="SH3" evidence="13">
    <location>
        <begin position="76"/>
        <end position="133"/>
    </location>
</feature>
<dbReference type="GO" id="GO:0043130">
    <property type="term" value="F:ubiquitin binding"/>
    <property type="evidence" value="ECO:0007669"/>
    <property type="project" value="InterPro"/>
</dbReference>
<dbReference type="PANTHER" id="PTHR15735:SF21">
    <property type="entry name" value="PROTEIN NERVOUS WRECK"/>
    <property type="match status" value="1"/>
</dbReference>
<dbReference type="AlphaFoldDB" id="A0A397U8D3"/>
<dbReference type="Pfam" id="PF00018">
    <property type="entry name" value="SH3_1"/>
    <property type="match status" value="3"/>
</dbReference>
<feature type="domain" description="SH3" evidence="13">
    <location>
        <begin position="4"/>
        <end position="75"/>
    </location>
</feature>
<dbReference type="InterPro" id="IPR035800">
    <property type="entry name" value="Sla1_SH3_1"/>
</dbReference>
<dbReference type="Pfam" id="PF03983">
    <property type="entry name" value="SHD1"/>
    <property type="match status" value="1"/>
</dbReference>
<dbReference type="SUPFAM" id="SSF50044">
    <property type="entry name" value="SH3-domain"/>
    <property type="match status" value="3"/>
</dbReference>
<dbReference type="InterPro" id="IPR001452">
    <property type="entry name" value="SH3_domain"/>
</dbReference>
<dbReference type="Gene3D" id="1.10.150.50">
    <property type="entry name" value="Transcription Factor, Ets-1"/>
    <property type="match status" value="1"/>
</dbReference>
<feature type="region of interest" description="Disordered" evidence="12">
    <location>
        <begin position="840"/>
        <end position="905"/>
    </location>
</feature>
<dbReference type="InterPro" id="IPR007131">
    <property type="entry name" value="SHD1"/>
</dbReference>
<feature type="compositionally biased region" description="Pro residues" evidence="12">
    <location>
        <begin position="880"/>
        <end position="897"/>
    </location>
</feature>
<dbReference type="SMART" id="SM00326">
    <property type="entry name" value="SH3"/>
    <property type="match status" value="3"/>
</dbReference>
<feature type="region of interest" description="Disordered" evidence="12">
    <location>
        <begin position="922"/>
        <end position="958"/>
    </location>
</feature>
<feature type="region of interest" description="Disordered" evidence="12">
    <location>
        <begin position="708"/>
        <end position="732"/>
    </location>
</feature>
<dbReference type="STRING" id="44941.A0A397U8D3"/>
<feature type="region of interest" description="Disordered" evidence="12">
    <location>
        <begin position="753"/>
        <end position="823"/>
    </location>
</feature>
<keyword evidence="10" id="KW-0963">Cytoplasm</keyword>
<dbReference type="PROSITE" id="PS50002">
    <property type="entry name" value="SH3"/>
    <property type="match status" value="3"/>
</dbReference>
<dbReference type="PRINTS" id="PR00452">
    <property type="entry name" value="SH3DOMAIN"/>
</dbReference>
<dbReference type="GO" id="GO:0030479">
    <property type="term" value="C:actin cortical patch"/>
    <property type="evidence" value="ECO:0007669"/>
    <property type="project" value="UniProtKB-SubCell"/>
</dbReference>
<proteinExistence type="inferred from homology"/>
<evidence type="ECO:0000256" key="12">
    <source>
        <dbReference type="SAM" id="MobiDB-lite"/>
    </source>
</evidence>
<evidence type="ECO:0000256" key="2">
    <source>
        <dbReference type="ARBA" id="ARBA00004134"/>
    </source>
</evidence>
<dbReference type="Proteomes" id="UP000266673">
    <property type="component" value="Unassembled WGS sequence"/>
</dbReference>
<evidence type="ECO:0000256" key="4">
    <source>
        <dbReference type="ARBA" id="ARBA00007948"/>
    </source>
</evidence>